<dbReference type="InterPro" id="IPR019425">
    <property type="entry name" value="7TM_GPCR_serpentine_rcpt_Srt"/>
</dbReference>
<dbReference type="Pfam" id="PF10321">
    <property type="entry name" value="7TM_GPCR_Srt"/>
    <property type="match status" value="1"/>
</dbReference>
<accession>A0A0D8XU28</accession>
<feature type="transmembrane region" description="Helical" evidence="1">
    <location>
        <begin position="61"/>
        <end position="81"/>
    </location>
</feature>
<name>A0A0D8XU28_DICVI</name>
<dbReference type="PANTHER" id="PTHR23021">
    <property type="entry name" value="SERPENTINE RECEPTOR, CLASS T"/>
    <property type="match status" value="1"/>
</dbReference>
<dbReference type="SUPFAM" id="SSF81321">
    <property type="entry name" value="Family A G protein-coupled receptor-like"/>
    <property type="match status" value="1"/>
</dbReference>
<protein>
    <recommendedName>
        <fullName evidence="4">7TM GPCR serpentine receptor class x (Srx) domain-containing protein</fullName>
    </recommendedName>
</protein>
<dbReference type="EMBL" id="KN716313">
    <property type="protein sequence ID" value="KJH47317.1"/>
    <property type="molecule type" value="Genomic_DNA"/>
</dbReference>
<keyword evidence="3" id="KW-1185">Reference proteome</keyword>
<dbReference type="STRING" id="29172.A0A0D8XU28"/>
<dbReference type="OrthoDB" id="5843372at2759"/>
<evidence type="ECO:0000313" key="3">
    <source>
        <dbReference type="Proteomes" id="UP000053766"/>
    </source>
</evidence>
<dbReference type="Proteomes" id="UP000053766">
    <property type="component" value="Unassembled WGS sequence"/>
</dbReference>
<keyword evidence="1" id="KW-0812">Transmembrane</keyword>
<reference evidence="3" key="2">
    <citation type="journal article" date="2016" name="Sci. Rep.">
        <title>Dictyocaulus viviparus genome, variome and transcriptome elucidate lungworm biology and support future intervention.</title>
        <authorList>
            <person name="McNulty S.N."/>
            <person name="Strube C."/>
            <person name="Rosa B.A."/>
            <person name="Martin J.C."/>
            <person name="Tyagi R."/>
            <person name="Choi Y.J."/>
            <person name="Wang Q."/>
            <person name="Hallsworth Pepin K."/>
            <person name="Zhang X."/>
            <person name="Ozersky P."/>
            <person name="Wilson R.K."/>
            <person name="Sternberg P.W."/>
            <person name="Gasser R.B."/>
            <person name="Mitreva M."/>
        </authorList>
    </citation>
    <scope>NUCLEOTIDE SEQUENCE [LARGE SCALE GENOMIC DNA]</scope>
    <source>
        <strain evidence="3">HannoverDv2000</strain>
    </source>
</reference>
<reference evidence="2 3" key="1">
    <citation type="submission" date="2013-11" db="EMBL/GenBank/DDBJ databases">
        <title>Draft genome of the bovine lungworm Dictyocaulus viviparus.</title>
        <authorList>
            <person name="Mitreva M."/>
        </authorList>
    </citation>
    <scope>NUCLEOTIDE SEQUENCE [LARGE SCALE GENOMIC DNA]</scope>
    <source>
        <strain evidence="2 3">HannoverDv2000</strain>
    </source>
</reference>
<keyword evidence="1" id="KW-1133">Transmembrane helix</keyword>
<feature type="transmembrane region" description="Helical" evidence="1">
    <location>
        <begin position="24"/>
        <end position="40"/>
    </location>
</feature>
<evidence type="ECO:0008006" key="4">
    <source>
        <dbReference type="Google" id="ProtNLM"/>
    </source>
</evidence>
<evidence type="ECO:0000256" key="1">
    <source>
        <dbReference type="SAM" id="Phobius"/>
    </source>
</evidence>
<keyword evidence="1" id="KW-0472">Membrane</keyword>
<gene>
    <name evidence="2" type="ORF">DICVIV_06618</name>
</gene>
<evidence type="ECO:0000313" key="2">
    <source>
        <dbReference type="EMBL" id="KJH47317.1"/>
    </source>
</evidence>
<feature type="transmembrane region" description="Helical" evidence="1">
    <location>
        <begin position="93"/>
        <end position="113"/>
    </location>
</feature>
<dbReference type="PANTHER" id="PTHR23021:SF11">
    <property type="entry name" value="SERPENTINE RECEPTOR, CLASS T"/>
    <property type="match status" value="1"/>
</dbReference>
<organism evidence="2 3">
    <name type="scientific">Dictyocaulus viviparus</name>
    <name type="common">Bovine lungworm</name>
    <dbReference type="NCBI Taxonomy" id="29172"/>
    <lineage>
        <taxon>Eukaryota</taxon>
        <taxon>Metazoa</taxon>
        <taxon>Ecdysozoa</taxon>
        <taxon>Nematoda</taxon>
        <taxon>Chromadorea</taxon>
        <taxon>Rhabditida</taxon>
        <taxon>Rhabditina</taxon>
        <taxon>Rhabditomorpha</taxon>
        <taxon>Strongyloidea</taxon>
        <taxon>Metastrongylidae</taxon>
        <taxon>Dictyocaulus</taxon>
    </lineage>
</organism>
<dbReference type="AlphaFoldDB" id="A0A0D8XU28"/>
<proteinExistence type="predicted"/>
<sequence length="148" mass="17307">MAWFFATFAPQSNSDLFYNYPHTANNIFIVAITGLLYIVYSKVLLRHVKITNKLTWAQKSYFIQSTLICMANLVASLVYVYMQFFPTPQCLIFIGQLCWQFGHGFPAFVYLLLNKTIQRQVLKMLRIDRYFSTVHPFTGSKRQLPSDR</sequence>